<dbReference type="EMBL" id="JXXD01000061">
    <property type="protein sequence ID" value="KIZ36808.1"/>
    <property type="molecule type" value="Genomic_DNA"/>
</dbReference>
<dbReference type="GO" id="GO:0006281">
    <property type="term" value="P:DNA repair"/>
    <property type="evidence" value="ECO:0007669"/>
    <property type="project" value="TreeGrafter"/>
</dbReference>
<evidence type="ECO:0000313" key="3">
    <source>
        <dbReference type="Proteomes" id="UP000032439"/>
    </source>
</evidence>
<dbReference type="PANTHER" id="PTHR35369">
    <property type="entry name" value="BLR3025 PROTEIN-RELATED"/>
    <property type="match status" value="1"/>
</dbReference>
<reference evidence="2 3" key="1">
    <citation type="submission" date="2014-11" db="EMBL/GenBank/DDBJ databases">
        <title>Genomics and ecophysiology of heterotrophic nitrogen fixing bacteria isolated from estuarine surface water.</title>
        <authorList>
            <person name="Bentzon-Tilia M."/>
            <person name="Severin I."/>
            <person name="Hansen L.H."/>
            <person name="Riemann L."/>
        </authorList>
    </citation>
    <scope>NUCLEOTIDE SEQUENCE [LARGE SCALE GENOMIC DNA]</scope>
    <source>
        <strain evidence="2 3">BAL361</strain>
    </source>
</reference>
<protein>
    <submittedName>
        <fullName evidence="2">CDP-6-deoxy-delta-3,4-glucoseen reductase</fullName>
    </submittedName>
</protein>
<dbReference type="PIRSF" id="PIRSF037290">
    <property type="entry name" value="UCP037290"/>
    <property type="match status" value="1"/>
</dbReference>
<dbReference type="InterPro" id="IPR050356">
    <property type="entry name" value="SulA_CellDiv_inhibitor"/>
</dbReference>
<dbReference type="Gene3D" id="3.40.50.300">
    <property type="entry name" value="P-loop containing nucleotide triphosphate hydrolases"/>
    <property type="match status" value="1"/>
</dbReference>
<sequence length="207" mass="22250">MTAVVALDSLLDTRRVWRGQAITSRTAVQPTGNATLDEFLPGGGWPESAISEFLVAATGIGELNLLWPTLARLTTAGERVVLVTPPHRPYPQAWLAAGVDLQWLTIIQAKGRDALWAAEQCLRSGSCAAVLCWPQQADDRALRRLQIAAESGQTLGFVYRSLHEANNPSPAALRLTIEAQPAQLRVIKCRGGLAPGQALPASAWQQA</sequence>
<evidence type="ECO:0000256" key="1">
    <source>
        <dbReference type="ARBA" id="ARBA00022763"/>
    </source>
</evidence>
<comment type="caution">
    <text evidence="2">The sequence shown here is derived from an EMBL/GenBank/DDBJ whole genome shotgun (WGS) entry which is preliminary data.</text>
</comment>
<dbReference type="PANTHER" id="PTHR35369:SF3">
    <property type="entry name" value="TRANSLESION DNA SYNTHESIS-ASSOCIATED PROTEIN IMUA"/>
    <property type="match status" value="1"/>
</dbReference>
<evidence type="ECO:0000313" key="2">
    <source>
        <dbReference type="EMBL" id="KIZ36808.1"/>
    </source>
</evidence>
<dbReference type="SUPFAM" id="SSF52540">
    <property type="entry name" value="P-loop containing nucleoside triphosphate hydrolases"/>
    <property type="match status" value="1"/>
</dbReference>
<dbReference type="NCBIfam" id="NF033429">
    <property type="entry name" value="ImuA_translesion"/>
    <property type="match status" value="1"/>
</dbReference>
<accession>A0A0D7E7R9</accession>
<dbReference type="InterPro" id="IPR017166">
    <property type="entry name" value="UCP037290"/>
</dbReference>
<gene>
    <name evidence="2" type="ORF">LO50_08110</name>
</gene>
<name>A0A0D7E7R9_STUST</name>
<keyword evidence="1" id="KW-0227">DNA damage</keyword>
<proteinExistence type="predicted"/>
<dbReference type="AlphaFoldDB" id="A0A0D7E7R9"/>
<dbReference type="RefSeq" id="WP_023445203.1">
    <property type="nucleotide sequence ID" value="NZ_JXXD01000061.1"/>
</dbReference>
<dbReference type="InterPro" id="IPR047610">
    <property type="entry name" value="ImuA_translesion"/>
</dbReference>
<dbReference type="InterPro" id="IPR027417">
    <property type="entry name" value="P-loop_NTPase"/>
</dbReference>
<dbReference type="PATRIC" id="fig|316.110.peg.4156"/>
<organism evidence="2 3">
    <name type="scientific">Stutzerimonas stutzeri</name>
    <name type="common">Pseudomonas stutzeri</name>
    <dbReference type="NCBI Taxonomy" id="316"/>
    <lineage>
        <taxon>Bacteria</taxon>
        <taxon>Pseudomonadati</taxon>
        <taxon>Pseudomonadota</taxon>
        <taxon>Gammaproteobacteria</taxon>
        <taxon>Pseudomonadales</taxon>
        <taxon>Pseudomonadaceae</taxon>
        <taxon>Stutzerimonas</taxon>
    </lineage>
</organism>
<dbReference type="Proteomes" id="UP000032439">
    <property type="component" value="Unassembled WGS sequence"/>
</dbReference>